<gene>
    <name evidence="8" type="ORF">SPHA_59046</name>
</gene>
<dbReference type="PANTHER" id="PTHR31740:SF2">
    <property type="entry name" value="CENTROMERE PROTEIN L"/>
    <property type="match status" value="1"/>
</dbReference>
<accession>A0A812DLP4</accession>
<dbReference type="Pfam" id="PF13092">
    <property type="entry name" value="CENP-L"/>
    <property type="match status" value="1"/>
</dbReference>
<keyword evidence="5" id="KW-0158">Chromosome</keyword>
<dbReference type="EMBL" id="CAHIKZ030004081">
    <property type="protein sequence ID" value="CAE1306854.1"/>
    <property type="molecule type" value="Genomic_DNA"/>
</dbReference>
<comment type="caution">
    <text evidence="8">The sequence shown here is derived from an EMBL/GenBank/DDBJ whole genome shotgun (WGS) entry which is preliminary data.</text>
</comment>
<evidence type="ECO:0000313" key="9">
    <source>
        <dbReference type="Proteomes" id="UP000597762"/>
    </source>
</evidence>
<protein>
    <recommendedName>
        <fullName evidence="4">Centromere protein L</fullName>
    </recommendedName>
</protein>
<dbReference type="AlphaFoldDB" id="A0A812DLP4"/>
<keyword evidence="9" id="KW-1185">Reference proteome</keyword>
<reference evidence="8" key="1">
    <citation type="submission" date="2021-01" db="EMBL/GenBank/DDBJ databases">
        <authorList>
            <person name="Li R."/>
            <person name="Bekaert M."/>
        </authorList>
    </citation>
    <scope>NUCLEOTIDE SEQUENCE</scope>
    <source>
        <strain evidence="8">Farmed</strain>
    </source>
</reference>
<dbReference type="Proteomes" id="UP000597762">
    <property type="component" value="Unassembled WGS sequence"/>
</dbReference>
<dbReference type="GO" id="GO:0000775">
    <property type="term" value="C:chromosome, centromeric region"/>
    <property type="evidence" value="ECO:0007669"/>
    <property type="project" value="UniProtKB-SubCell"/>
</dbReference>
<evidence type="ECO:0000313" key="8">
    <source>
        <dbReference type="EMBL" id="CAE1306854.1"/>
    </source>
</evidence>
<dbReference type="OrthoDB" id="8864979at2759"/>
<organism evidence="8 9">
    <name type="scientific">Acanthosepion pharaonis</name>
    <name type="common">Pharaoh cuttlefish</name>
    <name type="synonym">Sepia pharaonis</name>
    <dbReference type="NCBI Taxonomy" id="158019"/>
    <lineage>
        <taxon>Eukaryota</taxon>
        <taxon>Metazoa</taxon>
        <taxon>Spiralia</taxon>
        <taxon>Lophotrochozoa</taxon>
        <taxon>Mollusca</taxon>
        <taxon>Cephalopoda</taxon>
        <taxon>Coleoidea</taxon>
        <taxon>Decapodiformes</taxon>
        <taxon>Sepiida</taxon>
        <taxon>Sepiina</taxon>
        <taxon>Sepiidae</taxon>
        <taxon>Acanthosepion</taxon>
    </lineage>
</organism>
<keyword evidence="6" id="KW-0539">Nucleus</keyword>
<proteinExistence type="inferred from homology"/>
<evidence type="ECO:0000256" key="3">
    <source>
        <dbReference type="ARBA" id="ARBA00011060"/>
    </source>
</evidence>
<evidence type="ECO:0000256" key="4">
    <source>
        <dbReference type="ARBA" id="ARBA00016380"/>
    </source>
</evidence>
<dbReference type="GO" id="GO:0005634">
    <property type="term" value="C:nucleus"/>
    <property type="evidence" value="ECO:0007669"/>
    <property type="project" value="UniProtKB-SubCell"/>
</dbReference>
<evidence type="ECO:0000256" key="6">
    <source>
        <dbReference type="ARBA" id="ARBA00023242"/>
    </source>
</evidence>
<name>A0A812DLP4_ACAPH</name>
<dbReference type="InterPro" id="IPR025204">
    <property type="entry name" value="CENP-L"/>
</dbReference>
<evidence type="ECO:0000256" key="1">
    <source>
        <dbReference type="ARBA" id="ARBA00004123"/>
    </source>
</evidence>
<keyword evidence="7" id="KW-0137">Centromere</keyword>
<dbReference type="PANTHER" id="PTHR31740">
    <property type="entry name" value="CENTROMERE PROTEIN L"/>
    <property type="match status" value="1"/>
</dbReference>
<evidence type="ECO:0000256" key="7">
    <source>
        <dbReference type="ARBA" id="ARBA00023328"/>
    </source>
</evidence>
<sequence length="358" mass="40595">MQLELQFSHSNIGAIPYDQRARIAMDLGLQSVKRGTSYHHVPGSRRMWTSQISVHNATEQTSIPDLPFLRKASYLYKMCPLVNFETKKSSFKKYEASLVSYCHSITKNQALVHAAVFDVIEGLNVSNADPEAVYFAIIQKAENIEKALLCGLLVCVELPPEIEENLHERYTYYPLMVLTGNLKLRKIVQMWFQKEFQGKSSPMMLSPVDLSWVLSLWTGKVQESHESRAISLGFQVTEEGINQIEIAIKSNDLKKLWDLIHPDPKDDMFTISQLNAFMKEIEAFIYNAFKLKLGMLKLSKIMTTIASVSSDGVFKLHSQDYIIDVLRLLCSFSAEQLVCMWTFLPQANQTLPGAASTV</sequence>
<evidence type="ECO:0000256" key="5">
    <source>
        <dbReference type="ARBA" id="ARBA00022454"/>
    </source>
</evidence>
<comment type="similarity">
    <text evidence="3">Belongs to the CENP-L/IML3 family.</text>
</comment>
<comment type="subcellular location">
    <subcellularLocation>
        <location evidence="2">Chromosome</location>
        <location evidence="2">Centromere</location>
    </subcellularLocation>
    <subcellularLocation>
        <location evidence="1">Nucleus</location>
    </subcellularLocation>
</comment>
<evidence type="ECO:0000256" key="2">
    <source>
        <dbReference type="ARBA" id="ARBA00004584"/>
    </source>
</evidence>